<feature type="transmembrane region" description="Helical" evidence="1">
    <location>
        <begin position="509"/>
        <end position="528"/>
    </location>
</feature>
<keyword evidence="1" id="KW-0472">Membrane</keyword>
<feature type="transmembrane region" description="Helical" evidence="1">
    <location>
        <begin position="326"/>
        <end position="347"/>
    </location>
</feature>
<proteinExistence type="predicted"/>
<keyword evidence="1" id="KW-0812">Transmembrane</keyword>
<gene>
    <name evidence="2" type="ORF">MACH08_13480</name>
</gene>
<feature type="transmembrane region" description="Helical" evidence="1">
    <location>
        <begin position="114"/>
        <end position="139"/>
    </location>
</feature>
<feature type="transmembrane region" description="Helical" evidence="1">
    <location>
        <begin position="367"/>
        <end position="388"/>
    </location>
</feature>
<comment type="caution">
    <text evidence="2">The sequence shown here is derived from an EMBL/GenBank/DDBJ whole genome shotgun (WGS) entry which is preliminary data.</text>
</comment>
<feature type="transmembrane region" description="Helical" evidence="1">
    <location>
        <begin position="442"/>
        <end position="462"/>
    </location>
</feature>
<feature type="transmembrane region" description="Helical" evidence="1">
    <location>
        <begin position="145"/>
        <end position="173"/>
    </location>
</feature>
<feature type="transmembrane region" description="Helical" evidence="1">
    <location>
        <begin position="413"/>
        <end position="436"/>
    </location>
</feature>
<protein>
    <submittedName>
        <fullName evidence="2">ABC transporter permease</fullName>
    </submittedName>
</protein>
<accession>A0ABQ5TIP2</accession>
<dbReference type="InterPro" id="IPR031599">
    <property type="entry name" value="ABC_tran_2"/>
</dbReference>
<keyword evidence="3" id="KW-1185">Reference proteome</keyword>
<dbReference type="Pfam" id="PF16949">
    <property type="entry name" value="ABC_tran_2"/>
    <property type="match status" value="1"/>
</dbReference>
<feature type="transmembrane region" description="Helical" evidence="1">
    <location>
        <begin position="185"/>
        <end position="204"/>
    </location>
</feature>
<dbReference type="RefSeq" id="WP_317957881.1">
    <property type="nucleotide sequence ID" value="NZ_BSKO01000001.1"/>
</dbReference>
<feature type="transmembrane region" description="Helical" evidence="1">
    <location>
        <begin position="66"/>
        <end position="93"/>
    </location>
</feature>
<sequence>MSKTWKVIRIMLKMQYTSTGKNNYAWLYIVAGLFFIPFLGIIFTLYNNLISAIYNVFAPLQQQSMILGLLFIGMSIVLFITCIVSVLTAFYFADDVEAYIPFPLHPYQILLGKAASPFIYSYLLSGITYLPMIIIYGNISNGSILYYIYGILLFILLPVIPFVIASVILMFVMRYVNIAKNKDRSKIFAGVFSLTAIILINVVVRLNTDESKLMESISQTMQEQEGLLQWITYFYPPAWFSANSLHQAESINGFLFILLMIILSGLAIMLFAFLGQKLYLKGVLGMSGGSSGKMSDKALDRSIASQPIWQSYIKKDLRILLRTPTFLTQCVVQSLFMPVFLLVIFFLDFGSGIAGEITGSVPEKNVLLLLFIVTVFMVSINMTAATAISREGKTWKANLFLPLNHKQVIHSKLIVSWIIGLLPMILLFIIGIVIGLPITVLILWGGLFLAINWFSSCIGLILDMNQPKLNWTDEQELFKNRFVPFFGFLMQVVIFGLIIIILWNIEVSNVYLLAVILFAVISIGIFLAHRYMYKRINQNVFQEINF</sequence>
<evidence type="ECO:0000313" key="2">
    <source>
        <dbReference type="EMBL" id="GLO65564.1"/>
    </source>
</evidence>
<evidence type="ECO:0000256" key="1">
    <source>
        <dbReference type="SAM" id="Phobius"/>
    </source>
</evidence>
<dbReference type="EMBL" id="BSKO01000001">
    <property type="protein sequence ID" value="GLO65564.1"/>
    <property type="molecule type" value="Genomic_DNA"/>
</dbReference>
<feature type="transmembrane region" description="Helical" evidence="1">
    <location>
        <begin position="24"/>
        <end position="46"/>
    </location>
</feature>
<organism evidence="2 3">
    <name type="scientific">Oceanobacillus kimchii</name>
    <dbReference type="NCBI Taxonomy" id="746691"/>
    <lineage>
        <taxon>Bacteria</taxon>
        <taxon>Bacillati</taxon>
        <taxon>Bacillota</taxon>
        <taxon>Bacilli</taxon>
        <taxon>Bacillales</taxon>
        <taxon>Bacillaceae</taxon>
        <taxon>Oceanobacillus</taxon>
    </lineage>
</organism>
<feature type="transmembrane region" description="Helical" evidence="1">
    <location>
        <begin position="253"/>
        <end position="274"/>
    </location>
</feature>
<reference evidence="2 3" key="1">
    <citation type="submission" date="2023-02" db="EMBL/GenBank/DDBJ databases">
        <title>Oceanobacillus kimchii IFOP_LL358 isolated form Alexandrium catenella lab strain.</title>
        <authorList>
            <person name="Gajardo G."/>
            <person name="Ueki S."/>
            <person name="Maruyama F."/>
        </authorList>
    </citation>
    <scope>NUCLEOTIDE SEQUENCE [LARGE SCALE GENOMIC DNA]</scope>
    <source>
        <strain evidence="2 3">IFOP_LL358</strain>
    </source>
</reference>
<feature type="transmembrane region" description="Helical" evidence="1">
    <location>
        <begin position="482"/>
        <end position="503"/>
    </location>
</feature>
<name>A0ABQ5TIP2_9BACI</name>
<evidence type="ECO:0000313" key="3">
    <source>
        <dbReference type="Proteomes" id="UP001275436"/>
    </source>
</evidence>
<keyword evidence="1" id="KW-1133">Transmembrane helix</keyword>
<dbReference type="Proteomes" id="UP001275436">
    <property type="component" value="Unassembled WGS sequence"/>
</dbReference>